<feature type="transmembrane region" description="Helical" evidence="14">
    <location>
        <begin position="118"/>
        <end position="137"/>
    </location>
</feature>
<dbReference type="Pfam" id="PF08022">
    <property type="entry name" value="FAD_binding_8"/>
    <property type="match status" value="1"/>
</dbReference>
<proteinExistence type="inferred from homology"/>
<dbReference type="PROSITE" id="PS51384">
    <property type="entry name" value="FAD_FR"/>
    <property type="match status" value="1"/>
</dbReference>
<dbReference type="InterPro" id="IPR017927">
    <property type="entry name" value="FAD-bd_FR_type"/>
</dbReference>
<dbReference type="GO" id="GO:0052851">
    <property type="term" value="F:ferric-chelate reductase (NADPH) activity"/>
    <property type="evidence" value="ECO:0007669"/>
    <property type="project" value="UniProtKB-EC"/>
</dbReference>
<keyword evidence="6 14" id="KW-0812">Transmembrane</keyword>
<comment type="catalytic activity">
    <reaction evidence="12">
        <text>2 a Fe(II)-siderophore + NADP(+) + H(+) = 2 a Fe(III)-siderophore + NADPH</text>
        <dbReference type="Rhea" id="RHEA:28795"/>
        <dbReference type="Rhea" id="RHEA-COMP:11342"/>
        <dbReference type="Rhea" id="RHEA-COMP:11344"/>
        <dbReference type="ChEBI" id="CHEBI:15378"/>
        <dbReference type="ChEBI" id="CHEBI:29033"/>
        <dbReference type="ChEBI" id="CHEBI:29034"/>
        <dbReference type="ChEBI" id="CHEBI:57783"/>
        <dbReference type="ChEBI" id="CHEBI:58349"/>
        <dbReference type="EC" id="1.16.1.9"/>
    </reaction>
</comment>
<feature type="transmembrane region" description="Helical" evidence="14">
    <location>
        <begin position="304"/>
        <end position="323"/>
    </location>
</feature>
<evidence type="ECO:0000256" key="9">
    <source>
        <dbReference type="ARBA" id="ARBA00023002"/>
    </source>
</evidence>
<evidence type="ECO:0000256" key="6">
    <source>
        <dbReference type="ARBA" id="ARBA00022692"/>
    </source>
</evidence>
<reference evidence="18" key="1">
    <citation type="journal article" date="2020" name="Stud. Mycol.">
        <title>101 Dothideomycetes genomes: A test case for predicting lifestyles and emergence of pathogens.</title>
        <authorList>
            <person name="Haridas S."/>
            <person name="Albert R."/>
            <person name="Binder M."/>
            <person name="Bloem J."/>
            <person name="LaButti K."/>
            <person name="Salamov A."/>
            <person name="Andreopoulos B."/>
            <person name="Baker S."/>
            <person name="Barry K."/>
            <person name="Bills G."/>
            <person name="Bluhm B."/>
            <person name="Cannon C."/>
            <person name="Castanera R."/>
            <person name="Culley D."/>
            <person name="Daum C."/>
            <person name="Ezra D."/>
            <person name="Gonzalez J."/>
            <person name="Henrissat B."/>
            <person name="Kuo A."/>
            <person name="Liang C."/>
            <person name="Lipzen A."/>
            <person name="Lutzoni F."/>
            <person name="Magnuson J."/>
            <person name="Mondo S."/>
            <person name="Nolan M."/>
            <person name="Ohm R."/>
            <person name="Pangilinan J."/>
            <person name="Park H.-J."/>
            <person name="Ramirez L."/>
            <person name="Alfaro M."/>
            <person name="Sun H."/>
            <person name="Tritt A."/>
            <person name="Yoshinaga Y."/>
            <person name="Zwiers L.-H."/>
            <person name="Turgeon B."/>
            <person name="Goodwin S."/>
            <person name="Spatafora J."/>
            <person name="Crous P."/>
            <person name="Grigoriev I."/>
        </authorList>
    </citation>
    <scope>NUCLEOTIDE SEQUENCE [LARGE SCALE GENOMIC DNA]</scope>
    <source>
        <strain evidence="18">CBS 304.66</strain>
    </source>
</reference>
<dbReference type="GO" id="GO:0005886">
    <property type="term" value="C:plasma membrane"/>
    <property type="evidence" value="ECO:0007669"/>
    <property type="project" value="UniProtKB-SubCell"/>
</dbReference>
<feature type="chain" id="PRO_5040492217" description="ferric-chelate reductase (NADPH)" evidence="15">
    <location>
        <begin position="21"/>
        <end position="838"/>
    </location>
</feature>
<keyword evidence="4" id="KW-0813">Transport</keyword>
<keyword evidence="15" id="KW-0732">Signal</keyword>
<accession>A0A9P4N5I6</accession>
<keyword evidence="7" id="KW-0249">Electron transport</keyword>
<evidence type="ECO:0000256" key="1">
    <source>
        <dbReference type="ARBA" id="ARBA00004651"/>
    </source>
</evidence>
<dbReference type="GO" id="GO:0006826">
    <property type="term" value="P:iron ion transport"/>
    <property type="evidence" value="ECO:0007669"/>
    <property type="project" value="TreeGrafter"/>
</dbReference>
<evidence type="ECO:0000256" key="4">
    <source>
        <dbReference type="ARBA" id="ARBA00022448"/>
    </source>
</evidence>
<feature type="signal peptide" evidence="15">
    <location>
        <begin position="1"/>
        <end position="20"/>
    </location>
</feature>
<feature type="compositionally biased region" description="Low complexity" evidence="13">
    <location>
        <begin position="543"/>
        <end position="559"/>
    </location>
</feature>
<evidence type="ECO:0000313" key="17">
    <source>
        <dbReference type="EMBL" id="KAF2263384.1"/>
    </source>
</evidence>
<dbReference type="InterPro" id="IPR017938">
    <property type="entry name" value="Riboflavin_synthase-like_b-brl"/>
</dbReference>
<dbReference type="InterPro" id="IPR039261">
    <property type="entry name" value="FNR_nucleotide-bd"/>
</dbReference>
<dbReference type="InterPro" id="IPR013112">
    <property type="entry name" value="FAD-bd_8"/>
</dbReference>
<comment type="similarity">
    <text evidence="2">Belongs to the ferric reductase (FRE) family.</text>
</comment>
<feature type="transmembrane region" description="Helical" evidence="14">
    <location>
        <begin position="221"/>
        <end position="243"/>
    </location>
</feature>
<feature type="transmembrane region" description="Helical" evidence="14">
    <location>
        <begin position="330"/>
        <end position="352"/>
    </location>
</feature>
<evidence type="ECO:0000256" key="7">
    <source>
        <dbReference type="ARBA" id="ARBA00022982"/>
    </source>
</evidence>
<dbReference type="GO" id="GO:0006879">
    <property type="term" value="P:intracellular iron ion homeostasis"/>
    <property type="evidence" value="ECO:0007669"/>
    <property type="project" value="TreeGrafter"/>
</dbReference>
<keyword evidence="18" id="KW-1185">Reference proteome</keyword>
<dbReference type="Gene3D" id="2.40.30.10">
    <property type="entry name" value="Translation factors"/>
    <property type="match status" value="1"/>
</dbReference>
<dbReference type="EC" id="1.16.1.9" evidence="3"/>
<dbReference type="InterPro" id="IPR013121">
    <property type="entry name" value="Fe_red_NAD-bd_6"/>
</dbReference>
<evidence type="ECO:0000256" key="13">
    <source>
        <dbReference type="SAM" id="MobiDB-lite"/>
    </source>
</evidence>
<evidence type="ECO:0000256" key="2">
    <source>
        <dbReference type="ARBA" id="ARBA00006278"/>
    </source>
</evidence>
<dbReference type="Pfam" id="PF01794">
    <property type="entry name" value="Ferric_reduct"/>
    <property type="match status" value="1"/>
</dbReference>
<dbReference type="SFLD" id="SFLDG01168">
    <property type="entry name" value="Ferric_reductase_subgroup_(FRE"/>
    <property type="match status" value="1"/>
</dbReference>
<dbReference type="Proteomes" id="UP000800093">
    <property type="component" value="Unassembled WGS sequence"/>
</dbReference>
<dbReference type="SFLD" id="SFLDS00052">
    <property type="entry name" value="Ferric_Reductase_Domain"/>
    <property type="match status" value="1"/>
</dbReference>
<gene>
    <name evidence="17" type="ORF">CC78DRAFT_273887</name>
</gene>
<evidence type="ECO:0000256" key="3">
    <source>
        <dbReference type="ARBA" id="ARBA00012668"/>
    </source>
</evidence>
<evidence type="ECO:0000256" key="14">
    <source>
        <dbReference type="SAM" id="Phobius"/>
    </source>
</evidence>
<feature type="transmembrane region" description="Helical" evidence="14">
    <location>
        <begin position="263"/>
        <end position="284"/>
    </location>
</feature>
<dbReference type="AlphaFoldDB" id="A0A9P4N5I6"/>
<name>A0A9P4N5I6_9PLEO</name>
<sequence>MTTQCMWLWSLISILPAAWRSKFLQSSHRVITNLPSGGSFQSRPAYVRLESSGHVMPPSQVYAPPGWPSTPLPPGVSVEDLPITDPHCTNDTCRAFREGFADDERKTPLLRLLEYGTWTVWFYSFWILLFTAIYVYHQTYDRLTRVKQLRGRPSFRDKAVASIRFWAYRRPNNRFTRKIGLRQVSYGTLALLAFSTVYFGILPWPQQRYLRALFRFGSPPLSVRCAMVISALTPLTVALAGKVNVITWMTGFGYERLNVFHRYVAYVIFCLATIHTVPHLIAPVRDGGWSMLNALYANEKRELSGTPLYFATFGLAFFSIPWIRGKFYEAFKYVHIFLAVSYIGLFWWHIYGEYMSPYYIYATVAIFFFSNIVRLLHRHRNLRSISDISGFPTTITQLHGNTTRVCISVPKSMRWKPGQHAFLRMPRISWIANHPFSITNIPSNEEGSTHDIIFLVRSHDGFTKKLLEYQHGQTSNITLPNPFHDFDSQKAKIVEKEKFVDRDTKTEHIEDVSNGTLVDAITVVEEEVASPMSPYSQTSCPISLSPSPSRTNRRSSVSSFPPRDEITENKIKLIAQKAGKQPSFRTIIDGPYGTHHRPLHKIYDTVLCVAGGSGITASLPHILDLTQRLKNQRKDEVLSTKRIHLVWIIRDAEWVSWIENELNTAIRNIREHPSPNACSFTIDIFVTRSAALAESASPSESELSPVSTMDPKTTLPFLGETFAVLGDPEKDAVPLPAKPRPILRRLNGEKNIFDDEVHFGIINGEGHTSRGVSVAMHHCRPLVRDVVESYISGDRAIVLGCGPPSLSAELSQTAAALQQRVWKGEMSELKLDIETFGW</sequence>
<dbReference type="PANTHER" id="PTHR32361:SF23">
    <property type="entry name" value="FERRIC-CHELATE REDUCTASE"/>
    <property type="match status" value="1"/>
</dbReference>
<keyword evidence="11 14" id="KW-0472">Membrane</keyword>
<comment type="caution">
    <text evidence="17">The sequence shown here is derived from an EMBL/GenBank/DDBJ whole genome shotgun (WGS) entry which is preliminary data.</text>
</comment>
<keyword evidence="5" id="KW-1003">Cell membrane</keyword>
<dbReference type="PANTHER" id="PTHR32361">
    <property type="entry name" value="FERRIC/CUPRIC REDUCTASE TRANSMEMBRANE COMPONENT"/>
    <property type="match status" value="1"/>
</dbReference>
<dbReference type="Pfam" id="PF08030">
    <property type="entry name" value="NAD_binding_6"/>
    <property type="match status" value="1"/>
</dbReference>
<keyword evidence="8 14" id="KW-1133">Transmembrane helix</keyword>
<evidence type="ECO:0000313" key="18">
    <source>
        <dbReference type="Proteomes" id="UP000800093"/>
    </source>
</evidence>
<keyword evidence="9" id="KW-0560">Oxidoreductase</keyword>
<comment type="subcellular location">
    <subcellularLocation>
        <location evidence="1">Cell membrane</location>
        <topology evidence="1">Multi-pass membrane protein</topology>
    </subcellularLocation>
</comment>
<feature type="transmembrane region" description="Helical" evidence="14">
    <location>
        <begin position="358"/>
        <end position="376"/>
    </location>
</feature>
<evidence type="ECO:0000256" key="5">
    <source>
        <dbReference type="ARBA" id="ARBA00022475"/>
    </source>
</evidence>
<evidence type="ECO:0000256" key="12">
    <source>
        <dbReference type="ARBA" id="ARBA00048483"/>
    </source>
</evidence>
<feature type="region of interest" description="Disordered" evidence="13">
    <location>
        <begin position="532"/>
        <end position="562"/>
    </location>
</feature>
<evidence type="ECO:0000256" key="8">
    <source>
        <dbReference type="ARBA" id="ARBA00022989"/>
    </source>
</evidence>
<feature type="compositionally biased region" description="Polar residues" evidence="13">
    <location>
        <begin position="533"/>
        <end position="542"/>
    </location>
</feature>
<dbReference type="InterPro" id="IPR051410">
    <property type="entry name" value="Ferric/Cupric_Reductase"/>
</dbReference>
<evidence type="ECO:0000256" key="11">
    <source>
        <dbReference type="ARBA" id="ARBA00023136"/>
    </source>
</evidence>
<dbReference type="Gene3D" id="3.40.50.80">
    <property type="entry name" value="Nucleotide-binding domain of ferredoxin-NADP reductase (FNR) module"/>
    <property type="match status" value="1"/>
</dbReference>
<feature type="domain" description="FAD-binding FR-type" evidence="16">
    <location>
        <begin position="375"/>
        <end position="489"/>
    </location>
</feature>
<dbReference type="SUPFAM" id="SSF63380">
    <property type="entry name" value="Riboflavin synthase domain-like"/>
    <property type="match status" value="1"/>
</dbReference>
<organism evidence="17 18">
    <name type="scientific">Lojkania enalia</name>
    <dbReference type="NCBI Taxonomy" id="147567"/>
    <lineage>
        <taxon>Eukaryota</taxon>
        <taxon>Fungi</taxon>
        <taxon>Dikarya</taxon>
        <taxon>Ascomycota</taxon>
        <taxon>Pezizomycotina</taxon>
        <taxon>Dothideomycetes</taxon>
        <taxon>Pleosporomycetidae</taxon>
        <taxon>Pleosporales</taxon>
        <taxon>Pleosporales incertae sedis</taxon>
        <taxon>Lojkania</taxon>
    </lineage>
</organism>
<dbReference type="InterPro" id="IPR013130">
    <property type="entry name" value="Fe3_Rdtase_TM_dom"/>
</dbReference>
<evidence type="ECO:0000259" key="16">
    <source>
        <dbReference type="PROSITE" id="PS51384"/>
    </source>
</evidence>
<evidence type="ECO:0000256" key="15">
    <source>
        <dbReference type="SAM" id="SignalP"/>
    </source>
</evidence>
<dbReference type="SUPFAM" id="SSF52343">
    <property type="entry name" value="Ferredoxin reductase-like, C-terminal NADP-linked domain"/>
    <property type="match status" value="1"/>
</dbReference>
<dbReference type="GO" id="GO:0015677">
    <property type="term" value="P:copper ion import"/>
    <property type="evidence" value="ECO:0007669"/>
    <property type="project" value="TreeGrafter"/>
</dbReference>
<feature type="transmembrane region" description="Helical" evidence="14">
    <location>
        <begin position="184"/>
        <end position="201"/>
    </location>
</feature>
<evidence type="ECO:0000256" key="10">
    <source>
        <dbReference type="ARBA" id="ARBA00023065"/>
    </source>
</evidence>
<keyword evidence="10" id="KW-0406">Ion transport</keyword>
<dbReference type="EMBL" id="ML986626">
    <property type="protein sequence ID" value="KAF2263384.1"/>
    <property type="molecule type" value="Genomic_DNA"/>
</dbReference>
<dbReference type="OrthoDB" id="17725at2759"/>
<protein>
    <recommendedName>
        <fullName evidence="3">ferric-chelate reductase (NADPH)</fullName>
        <ecNumber evidence="3">1.16.1.9</ecNumber>
    </recommendedName>
</protein>
<dbReference type="CDD" id="cd06186">
    <property type="entry name" value="NOX_Duox_like_FAD_NADP"/>
    <property type="match status" value="1"/>
</dbReference>